<feature type="domain" description="Anti-CBASS protein Acb1-like N-terminal" evidence="2">
    <location>
        <begin position="50"/>
        <end position="392"/>
    </location>
</feature>
<dbReference type="Proteomes" id="UP000245138">
    <property type="component" value="Unassembled WGS sequence"/>
</dbReference>
<feature type="region of interest" description="Disordered" evidence="1">
    <location>
        <begin position="441"/>
        <end position="465"/>
    </location>
</feature>
<dbReference type="EMBL" id="QDKJ01000013">
    <property type="protein sequence ID" value="PWC10672.1"/>
    <property type="molecule type" value="Genomic_DNA"/>
</dbReference>
<proteinExistence type="predicted"/>
<organism evidence="3 4">
    <name type="scientific">Brenneria roseae subsp. americana</name>
    <dbReference type="NCBI Taxonomy" id="1508507"/>
    <lineage>
        <taxon>Bacteria</taxon>
        <taxon>Pseudomonadati</taxon>
        <taxon>Pseudomonadota</taxon>
        <taxon>Gammaproteobacteria</taxon>
        <taxon>Enterobacterales</taxon>
        <taxon>Pectobacteriaceae</taxon>
        <taxon>Brenneria</taxon>
    </lineage>
</organism>
<dbReference type="AlphaFoldDB" id="A0A2U1TMX1"/>
<comment type="caution">
    <text evidence="3">The sequence shown here is derived from an EMBL/GenBank/DDBJ whole genome shotgun (WGS) entry which is preliminary data.</text>
</comment>
<dbReference type="InterPro" id="IPR024459">
    <property type="entry name" value="Acb1-like_N"/>
</dbReference>
<evidence type="ECO:0000313" key="3">
    <source>
        <dbReference type="EMBL" id="PWC10672.1"/>
    </source>
</evidence>
<dbReference type="RefSeq" id="WP_109055418.1">
    <property type="nucleotide sequence ID" value="NZ_QDKJ01000013.1"/>
</dbReference>
<reference evidence="3 4" key="1">
    <citation type="submission" date="2018-04" db="EMBL/GenBank/DDBJ databases">
        <title>Brenneria corticis sp.nov.</title>
        <authorList>
            <person name="Li Y."/>
        </authorList>
    </citation>
    <scope>NUCLEOTIDE SEQUENCE [LARGE SCALE GENOMIC DNA]</scope>
    <source>
        <strain evidence="3 4">LMG 27715</strain>
    </source>
</reference>
<evidence type="ECO:0000313" key="4">
    <source>
        <dbReference type="Proteomes" id="UP000245138"/>
    </source>
</evidence>
<protein>
    <recommendedName>
        <fullName evidence="2">Anti-CBASS protein Acb1-like N-terminal domain-containing protein</fullName>
    </recommendedName>
</protein>
<gene>
    <name evidence="3" type="ORF">B4923_16255</name>
</gene>
<keyword evidence="4" id="KW-1185">Reference proteome</keyword>
<dbReference type="Pfam" id="PF06381">
    <property type="entry name" value="Phage_portal_3"/>
    <property type="match status" value="1"/>
</dbReference>
<dbReference type="OrthoDB" id="2019396at2"/>
<dbReference type="InterPro" id="IPR006445">
    <property type="entry name" value="Phage-assoc_HI1409"/>
</dbReference>
<sequence>MTEKLRVRATADGLRVTTDGLANVMTGMGTGRDRRMFNRFMFGVMQDFTELEAAYVENWIARAIIDYPVDDATREWREFSSDDATAIREAEKIYNVQSVTQEAFKWAGVYGGAGVLMITDQPFDQPLDVGKIKKGSLKRLLVLDRMFINGQAFNVTDPLAVNYMMPDYYVVNGGTQQIHYSHFVAAPGAPLPMRWRMINSGWDDSRLRRCMEDIKDAVSAKSGIASLIQEANIDVINRENLASDLSSGDMDDAIAKRYNIFGMMKSLYRLALLDSKEVLDRKQLSFGGLGEILNALMEWTSGAAGIPMTRLFGVQAKGLGDSGQGDMNNYYNTIRGGQESQYRPFLKRIDEVLIRSTLGAMPDGLDFEFAPLAQPTDTELSAQRLADAQADEIRLQQRVVRPSQVARKLMEQGVYGIDESDITGLETDEKAERDGDYQFRIGELANATGENASTPESADPTNQAE</sequence>
<dbReference type="NCBIfam" id="TIGR01555">
    <property type="entry name" value="phge_rel_HI1409"/>
    <property type="match status" value="1"/>
</dbReference>
<evidence type="ECO:0000259" key="2">
    <source>
        <dbReference type="Pfam" id="PF06381"/>
    </source>
</evidence>
<name>A0A2U1TMX1_9GAMM</name>
<accession>A0A2U1TMX1</accession>
<feature type="compositionally biased region" description="Polar residues" evidence="1">
    <location>
        <begin position="448"/>
        <end position="465"/>
    </location>
</feature>
<evidence type="ECO:0000256" key="1">
    <source>
        <dbReference type="SAM" id="MobiDB-lite"/>
    </source>
</evidence>